<evidence type="ECO:0000313" key="2">
    <source>
        <dbReference type="Proteomes" id="UP001208689"/>
    </source>
</evidence>
<dbReference type="EMBL" id="CP104013">
    <property type="protein sequence ID" value="UYP44768.1"/>
    <property type="molecule type" value="Genomic_DNA"/>
</dbReference>
<proteinExistence type="predicted"/>
<organism evidence="1 2">
    <name type="scientific">Candidatus Lokiarchaeum ossiferum</name>
    <dbReference type="NCBI Taxonomy" id="2951803"/>
    <lineage>
        <taxon>Archaea</taxon>
        <taxon>Promethearchaeati</taxon>
        <taxon>Promethearchaeota</taxon>
        <taxon>Promethearchaeia</taxon>
        <taxon>Promethearchaeales</taxon>
        <taxon>Promethearchaeaceae</taxon>
        <taxon>Candidatus Lokiarchaeum</taxon>
    </lineage>
</organism>
<protein>
    <submittedName>
        <fullName evidence="1">Uncharacterized protein</fullName>
    </submittedName>
</protein>
<accession>A0ABY6HMM9</accession>
<dbReference type="Proteomes" id="UP001208689">
    <property type="component" value="Chromosome"/>
</dbReference>
<evidence type="ECO:0000313" key="1">
    <source>
        <dbReference type="EMBL" id="UYP44768.1"/>
    </source>
</evidence>
<reference evidence="1" key="1">
    <citation type="submission" date="2022-09" db="EMBL/GenBank/DDBJ databases">
        <title>Actin cytoskeleton and complex cell architecture in an #Asgard archaeon.</title>
        <authorList>
            <person name="Ponce Toledo R.I."/>
            <person name="Schleper C."/>
            <person name="Rodrigues Oliveira T."/>
            <person name="Wollweber F."/>
            <person name="Xu J."/>
            <person name="Rittmann S."/>
            <person name="Klingl A."/>
            <person name="Pilhofer M."/>
        </authorList>
    </citation>
    <scope>NUCLEOTIDE SEQUENCE</scope>
    <source>
        <strain evidence="1">B-35</strain>
    </source>
</reference>
<gene>
    <name evidence="1" type="ORF">NEF87_001053</name>
</gene>
<name>A0ABY6HMM9_9ARCH</name>
<sequence length="51" mass="6221">MEIKLIFETHKYESYLNTITNQIFLHTLYKLRYIMICTAFRAIIWNGYSSK</sequence>
<keyword evidence="2" id="KW-1185">Reference proteome</keyword>